<dbReference type="EC" id="2.1.1.100" evidence="5"/>
<comment type="subcellular location">
    <subcellularLocation>
        <location evidence="5">Endoplasmic reticulum membrane</location>
        <topology evidence="5">Multi-pass membrane protein</topology>
    </subcellularLocation>
    <subcellularLocation>
        <location evidence="1">Membrane</location>
        <topology evidence="1">Multi-pass membrane protein</topology>
    </subcellularLocation>
</comment>
<dbReference type="STRING" id="98765.A0A2R6PNT1"/>
<dbReference type="AlphaFoldDB" id="A0A2R6PNT1"/>
<organism evidence="6 7">
    <name type="scientific">Hermanssonia centrifuga</name>
    <dbReference type="NCBI Taxonomy" id="98765"/>
    <lineage>
        <taxon>Eukaryota</taxon>
        <taxon>Fungi</taxon>
        <taxon>Dikarya</taxon>
        <taxon>Basidiomycota</taxon>
        <taxon>Agaricomycotina</taxon>
        <taxon>Agaricomycetes</taxon>
        <taxon>Polyporales</taxon>
        <taxon>Meruliaceae</taxon>
        <taxon>Hermanssonia</taxon>
    </lineage>
</organism>
<dbReference type="GO" id="GO:0032259">
    <property type="term" value="P:methylation"/>
    <property type="evidence" value="ECO:0007669"/>
    <property type="project" value="UniProtKB-KW"/>
</dbReference>
<evidence type="ECO:0000313" key="7">
    <source>
        <dbReference type="Proteomes" id="UP000186601"/>
    </source>
</evidence>
<feature type="transmembrane region" description="Helical" evidence="5">
    <location>
        <begin position="46"/>
        <end position="69"/>
    </location>
</feature>
<reference evidence="6 7" key="1">
    <citation type="submission" date="2018-02" db="EMBL/GenBank/DDBJ databases">
        <title>Genome sequence of the basidiomycete white-rot fungus Phlebia centrifuga.</title>
        <authorList>
            <person name="Granchi Z."/>
            <person name="Peng M."/>
            <person name="de Vries R.P."/>
            <person name="Hilden K."/>
            <person name="Makela M.R."/>
            <person name="Grigoriev I."/>
            <person name="Riley R."/>
        </authorList>
    </citation>
    <scope>NUCLEOTIDE SEQUENCE [LARGE SCALE GENOMIC DNA]</scope>
    <source>
        <strain evidence="6 7">FBCC195</strain>
    </source>
</reference>
<keyword evidence="3 5" id="KW-1133">Transmembrane helix</keyword>
<dbReference type="InterPro" id="IPR007269">
    <property type="entry name" value="ICMT_MeTrfase"/>
</dbReference>
<dbReference type="Pfam" id="PF04140">
    <property type="entry name" value="ICMT"/>
    <property type="match status" value="1"/>
</dbReference>
<sequence length="132" mass="15181">MMYAGVLIRLAAYRQLGRQFTFQLSVRKGHKLITDGPYSIVRHPGYVGSVLFFSGACTSQIFCRGSWFMESGAWASVGGKLFAVTYLGYISFLLSCLVLRIPNEDLVMQQEFKEEWVEWSKRTPYRLIPFVY</sequence>
<comment type="catalytic activity">
    <reaction evidence="5">
        <text>[protein]-C-terminal S-[(2E,6E)-farnesyl]-L-cysteine + S-adenosyl-L-methionine = [protein]-C-terminal S-[(2E,6E)-farnesyl]-L-cysteine methyl ester + S-adenosyl-L-homocysteine</text>
        <dbReference type="Rhea" id="RHEA:21672"/>
        <dbReference type="Rhea" id="RHEA-COMP:12125"/>
        <dbReference type="Rhea" id="RHEA-COMP:12126"/>
        <dbReference type="ChEBI" id="CHEBI:57856"/>
        <dbReference type="ChEBI" id="CHEBI:59789"/>
        <dbReference type="ChEBI" id="CHEBI:90510"/>
        <dbReference type="ChEBI" id="CHEBI:90511"/>
        <dbReference type="EC" id="2.1.1.100"/>
    </reaction>
</comment>
<keyword evidence="5" id="KW-0949">S-adenosyl-L-methionine</keyword>
<evidence type="ECO:0000313" key="6">
    <source>
        <dbReference type="EMBL" id="PSR94549.1"/>
    </source>
</evidence>
<keyword evidence="7" id="KW-1185">Reference proteome</keyword>
<evidence type="ECO:0000256" key="1">
    <source>
        <dbReference type="ARBA" id="ARBA00004141"/>
    </source>
</evidence>
<keyword evidence="5" id="KW-0256">Endoplasmic reticulum</keyword>
<protein>
    <recommendedName>
        <fullName evidence="5">Protein-S-isoprenylcysteine O-methyltransferase</fullName>
        <ecNumber evidence="5">2.1.1.100</ecNumber>
    </recommendedName>
</protein>
<comment type="caution">
    <text evidence="5">Lacks conserved residue(s) required for the propagation of feature annotation.</text>
</comment>
<evidence type="ECO:0000256" key="4">
    <source>
        <dbReference type="ARBA" id="ARBA00023136"/>
    </source>
</evidence>
<dbReference type="EMBL" id="MLYV02000447">
    <property type="protein sequence ID" value="PSR94549.1"/>
    <property type="molecule type" value="Genomic_DNA"/>
</dbReference>
<dbReference type="Gene3D" id="1.20.120.1630">
    <property type="match status" value="1"/>
</dbReference>
<dbReference type="OrthoDB" id="422086at2759"/>
<evidence type="ECO:0000256" key="2">
    <source>
        <dbReference type="ARBA" id="ARBA00022692"/>
    </source>
</evidence>
<evidence type="ECO:0000256" key="3">
    <source>
        <dbReference type="ARBA" id="ARBA00022989"/>
    </source>
</evidence>
<accession>A0A2R6PNT1</accession>
<keyword evidence="2 5" id="KW-0812">Transmembrane</keyword>
<dbReference type="PANTHER" id="PTHR12714:SF9">
    <property type="entry name" value="PROTEIN-S-ISOPRENYLCYSTEINE O-METHYLTRANSFERASE"/>
    <property type="match status" value="1"/>
</dbReference>
<gene>
    <name evidence="6" type="ORF">PHLCEN_2v4417</name>
</gene>
<name>A0A2R6PNT1_9APHY</name>
<proteinExistence type="inferred from homology"/>
<dbReference type="GO" id="GO:0004671">
    <property type="term" value="F:protein C-terminal S-isoprenylcysteine carboxyl O-methyltransferase activity"/>
    <property type="evidence" value="ECO:0007669"/>
    <property type="project" value="UniProtKB-EC"/>
</dbReference>
<feature type="transmembrane region" description="Helical" evidence="5">
    <location>
        <begin position="81"/>
        <end position="99"/>
    </location>
</feature>
<comment type="caution">
    <text evidence="6">The sequence shown here is derived from an EMBL/GenBank/DDBJ whole genome shotgun (WGS) entry which is preliminary data.</text>
</comment>
<dbReference type="PANTHER" id="PTHR12714">
    <property type="entry name" value="PROTEIN-S ISOPRENYLCYSTEINE O-METHYLTRANSFERASE"/>
    <property type="match status" value="1"/>
</dbReference>
<keyword evidence="4 5" id="KW-0472">Membrane</keyword>
<evidence type="ECO:0000256" key="5">
    <source>
        <dbReference type="RuleBase" id="RU362022"/>
    </source>
</evidence>
<dbReference type="GO" id="GO:0005789">
    <property type="term" value="C:endoplasmic reticulum membrane"/>
    <property type="evidence" value="ECO:0007669"/>
    <property type="project" value="UniProtKB-SubCell"/>
</dbReference>
<keyword evidence="5" id="KW-0489">Methyltransferase</keyword>
<keyword evidence="5" id="KW-0808">Transferase</keyword>
<comment type="similarity">
    <text evidence="5">Belongs to the class VI-like SAM-binding methyltransferase superfamily. Isoprenylcysteine carboxyl methyltransferase family.</text>
</comment>
<dbReference type="Proteomes" id="UP000186601">
    <property type="component" value="Unassembled WGS sequence"/>
</dbReference>